<proteinExistence type="predicted"/>
<protein>
    <submittedName>
        <fullName evidence="2">CDP-glucose 4,6-dehydratase</fullName>
        <ecNumber evidence="2">4.2.1.45</ecNumber>
    </submittedName>
</protein>
<keyword evidence="3" id="KW-1185">Reference proteome</keyword>
<dbReference type="SUPFAM" id="SSF51735">
    <property type="entry name" value="NAD(P)-binding Rossmann-fold domains"/>
    <property type="match status" value="1"/>
</dbReference>
<reference evidence="2 3" key="1">
    <citation type="submission" date="2020-07" db="EMBL/GenBank/DDBJ databases">
        <title>Stappia sp., F7233, whole genome shotgun sequencing project.</title>
        <authorList>
            <person name="Jiang S."/>
            <person name="Liu Z.W."/>
            <person name="Du Z.J."/>
        </authorList>
    </citation>
    <scope>NUCLEOTIDE SEQUENCE [LARGE SCALE GENOMIC DNA]</scope>
    <source>
        <strain evidence="2 3">F7233</strain>
    </source>
</reference>
<dbReference type="Gene3D" id="3.90.25.10">
    <property type="entry name" value="UDP-galactose 4-epimerase, domain 1"/>
    <property type="match status" value="1"/>
</dbReference>
<dbReference type="PANTHER" id="PTHR43000">
    <property type="entry name" value="DTDP-D-GLUCOSE 4,6-DEHYDRATASE-RELATED"/>
    <property type="match status" value="1"/>
</dbReference>
<comment type="caution">
    <text evidence="2">The sequence shown here is derived from an EMBL/GenBank/DDBJ whole genome shotgun (WGS) entry which is preliminary data.</text>
</comment>
<gene>
    <name evidence="2" type="primary">rfbG</name>
    <name evidence="2" type="ORF">H2509_15520</name>
</gene>
<dbReference type="AlphaFoldDB" id="A0A839AIG4"/>
<evidence type="ECO:0000259" key="1">
    <source>
        <dbReference type="Pfam" id="PF16363"/>
    </source>
</evidence>
<evidence type="ECO:0000313" key="2">
    <source>
        <dbReference type="EMBL" id="MBA5778537.1"/>
    </source>
</evidence>
<dbReference type="RefSeq" id="WP_182166920.1">
    <property type="nucleotide sequence ID" value="NZ_JACFXV010000063.1"/>
</dbReference>
<dbReference type="GO" id="GO:0047733">
    <property type="term" value="F:CDP-glucose 4,6-dehydratase activity"/>
    <property type="evidence" value="ECO:0007669"/>
    <property type="project" value="UniProtKB-EC"/>
</dbReference>
<dbReference type="EMBL" id="JACFXV010000063">
    <property type="protein sequence ID" value="MBA5778537.1"/>
    <property type="molecule type" value="Genomic_DNA"/>
</dbReference>
<organism evidence="2 3">
    <name type="scientific">Stappia albiluteola</name>
    <dbReference type="NCBI Taxonomy" id="2758565"/>
    <lineage>
        <taxon>Bacteria</taxon>
        <taxon>Pseudomonadati</taxon>
        <taxon>Pseudomonadota</taxon>
        <taxon>Alphaproteobacteria</taxon>
        <taxon>Hyphomicrobiales</taxon>
        <taxon>Stappiaceae</taxon>
        <taxon>Stappia</taxon>
    </lineage>
</organism>
<dbReference type="Proteomes" id="UP000541109">
    <property type="component" value="Unassembled WGS sequence"/>
</dbReference>
<dbReference type="InterPro" id="IPR036291">
    <property type="entry name" value="NAD(P)-bd_dom_sf"/>
</dbReference>
<feature type="domain" description="NAD(P)-binding" evidence="1">
    <location>
        <begin position="15"/>
        <end position="318"/>
    </location>
</feature>
<sequence>MRTPDAEFWRGRRVLVTGHTGFKGSWAVLWLKRLGAHVSGLALEALPGESLFSLARVEEGISHHVVDIRDREALQKAVAEAKPEIVLHMAAQALVLASYEDPIATWESNVFGTLNLLECLKAEAPEATVLAVTSDKVYRNDETGMAFAEDAPLGGHDPYSASKAACEILVASWRDSFAGQCGMRLASARAGNVIGGGDFAKDRIIPDIWRSIRSGRSLELRNPAATRPWQHVLDCLNGYLLFIEAMATKVETPDALNFGPDTDIRATVQEIAEHMLAAIHGDNGWHADNREMPREMMKLSLDSSLARTTLGWRDSLAYPEHLDWTANWYKALAEGADMRAESLRQIETYMEKAAKG</sequence>
<accession>A0A839AIG4</accession>
<dbReference type="NCBIfam" id="TIGR02622">
    <property type="entry name" value="CDP_4_6_dhtase"/>
    <property type="match status" value="1"/>
</dbReference>
<dbReference type="InterPro" id="IPR016040">
    <property type="entry name" value="NAD(P)-bd_dom"/>
</dbReference>
<keyword evidence="2" id="KW-0456">Lyase</keyword>
<dbReference type="Gene3D" id="3.40.50.720">
    <property type="entry name" value="NAD(P)-binding Rossmann-like Domain"/>
    <property type="match status" value="1"/>
</dbReference>
<dbReference type="Pfam" id="PF16363">
    <property type="entry name" value="GDP_Man_Dehyd"/>
    <property type="match status" value="1"/>
</dbReference>
<name>A0A839AIG4_9HYPH</name>
<evidence type="ECO:0000313" key="3">
    <source>
        <dbReference type="Proteomes" id="UP000541109"/>
    </source>
</evidence>
<dbReference type="InterPro" id="IPR013445">
    <property type="entry name" value="CDP_4_6_deHydtase"/>
</dbReference>
<dbReference type="EC" id="4.2.1.45" evidence="2"/>